<evidence type="ECO:0000313" key="1">
    <source>
        <dbReference type="EMBL" id="CBA72524.1"/>
    </source>
</evidence>
<keyword evidence="5" id="KW-1185">Reference proteome</keyword>
<evidence type="ECO:0000313" key="5">
    <source>
        <dbReference type="Proteomes" id="UP001177592"/>
    </source>
</evidence>
<protein>
    <submittedName>
        <fullName evidence="1">Conserved hypothetical phage protein</fullName>
    </submittedName>
</protein>
<dbReference type="GeneID" id="96877572"/>
<accession>D2TYM8</accession>
<gene>
    <name evidence="1" type="ORF">ARN_12570</name>
    <name evidence="2" type="ORF">ArsFIN_25380</name>
    <name evidence="3" type="ORF">QE258_11590</name>
</gene>
<dbReference type="EMBL" id="FN545185">
    <property type="protein sequence ID" value="CBA72524.1"/>
    <property type="molecule type" value="Genomic_DNA"/>
</dbReference>
<reference evidence="2 4" key="2">
    <citation type="submission" date="2019-03" db="EMBL/GenBank/DDBJ databases">
        <title>Long-read sequencing reveals hyperdense prophage content in a complex bacterial symbiont genome.</title>
        <authorList>
            <person name="Frost C.L."/>
            <person name="Siozios S."/>
            <person name="Nadal-Jimenez P."/>
            <person name="Brockhurst M.A."/>
            <person name="King K.C."/>
            <person name="Darby A.C."/>
            <person name="Hurst G.D.D."/>
        </authorList>
    </citation>
    <scope>NUCLEOTIDE SEQUENCE [LARGE SCALE GENOMIC DNA]</scope>
    <source>
        <strain evidence="2 4">FIN</strain>
    </source>
</reference>
<reference evidence="3" key="3">
    <citation type="submission" date="2023-04" db="EMBL/GenBank/DDBJ databases">
        <title>Genome dynamics across the evolutionary transition to endosymbiosis.</title>
        <authorList>
            <person name="Siozios S."/>
            <person name="Nadal-Jimenez P."/>
            <person name="Azagi T."/>
            <person name="Sprong H."/>
            <person name="Frost C.L."/>
            <person name="Parratt S.R."/>
            <person name="Taylor G."/>
            <person name="Brettell L."/>
            <person name="Lew K.C."/>
            <person name="Croft L."/>
            <person name="King K.C."/>
            <person name="Brockhurst M.A."/>
            <person name="Hypsa V."/>
            <person name="Novakova E."/>
            <person name="Darby A.C."/>
            <person name="Hurst G.D.D."/>
        </authorList>
    </citation>
    <scope>NUCLEOTIDE SEQUENCE</scope>
    <source>
        <strain evidence="3">ANv_CAN</strain>
    </source>
</reference>
<dbReference type="AlphaFoldDB" id="D2TYM8"/>
<dbReference type="EMBL" id="CP123523">
    <property type="protein sequence ID" value="WGM04283.1"/>
    <property type="molecule type" value="Genomic_DNA"/>
</dbReference>
<dbReference type="RefSeq" id="WP_034249904.1">
    <property type="nucleotide sequence ID" value="NZ_CP038613.1"/>
</dbReference>
<reference evidence="1" key="1">
    <citation type="journal article" date="2010" name="Insect Mol. Biol.">
        <title>The draft genome sequence of Arsenophonus nasoniae, son-killer bacterium of Nasonia vitripennis, reveals genes associated with virulence and symbiosis.</title>
        <authorList>
            <person name="Wilkes T."/>
            <person name="Darby A.C."/>
            <person name="Choi J."/>
            <person name="Colborne J.K."/>
            <person name="Werren J.H."/>
            <person name="Hurst G.D.D."/>
        </authorList>
    </citation>
    <scope>NUCLEOTIDE SEQUENCE</scope>
</reference>
<proteinExistence type="predicted"/>
<evidence type="ECO:0000313" key="2">
    <source>
        <dbReference type="EMBL" id="QBY43965.1"/>
    </source>
</evidence>
<name>D2TYM8_9GAMM</name>
<evidence type="ECO:0000313" key="3">
    <source>
        <dbReference type="EMBL" id="WGM04283.1"/>
    </source>
</evidence>
<dbReference type="KEGG" id="ans:ArsFIN_25380"/>
<dbReference type="Proteomes" id="UP001177592">
    <property type="component" value="Chromosome"/>
</dbReference>
<organism evidence="1">
    <name type="scientific">Arsenophonus nasoniae</name>
    <name type="common">son-killer infecting Nasonia vitripennis</name>
    <dbReference type="NCBI Taxonomy" id="638"/>
    <lineage>
        <taxon>Bacteria</taxon>
        <taxon>Pseudomonadati</taxon>
        <taxon>Pseudomonadota</taxon>
        <taxon>Gammaproteobacteria</taxon>
        <taxon>Enterobacterales</taxon>
        <taxon>Morganellaceae</taxon>
        <taxon>Arsenophonus</taxon>
    </lineage>
</organism>
<dbReference type="EMBL" id="CP038613">
    <property type="protein sequence ID" value="QBY43965.1"/>
    <property type="molecule type" value="Genomic_DNA"/>
</dbReference>
<dbReference type="Proteomes" id="UP000295134">
    <property type="component" value="Chromosome"/>
</dbReference>
<sequence>MTDRLVEKILPAYPFVQYNDDEYVVAFFDAYNVLAQEYLTKFNQLNLGFWPSEIISGKLLDWIALGIYGIKRERIIIIEFPTLKDHVEEGPLNTIPFNTIPFNTKDVDAYQYQSDFKSAGVYNTIEYNAIAYNQFKEKAKTKTQYMSDDFFRRILLWNFYKDDGFQFSIPWLKKRIFRFFRCVMGNGLDYVNRYDFIDPLRKGFSPDLRDYKISVDKGVFTIMINPLAYDMGSNSEHPEWFEFFKICIEQRLVNLPFQYQFNVSPWPVQTQPME</sequence>
<evidence type="ECO:0000313" key="4">
    <source>
        <dbReference type="Proteomes" id="UP000295134"/>
    </source>
</evidence>